<comment type="caution">
    <text evidence="1">The sequence shown here is derived from an EMBL/GenBank/DDBJ whole genome shotgun (WGS) entry which is preliminary data.</text>
</comment>
<gene>
    <name evidence="1" type="ORF">QBC47DRAFT_61734</name>
</gene>
<reference evidence="1" key="1">
    <citation type="submission" date="2023-06" db="EMBL/GenBank/DDBJ databases">
        <title>Genome-scale phylogeny and comparative genomics of the fungal order Sordariales.</title>
        <authorList>
            <consortium name="Lawrence Berkeley National Laboratory"/>
            <person name="Hensen N."/>
            <person name="Bonometti L."/>
            <person name="Westerberg I."/>
            <person name="Brannstrom I.O."/>
            <person name="Guillou S."/>
            <person name="Cros-Aarteil S."/>
            <person name="Calhoun S."/>
            <person name="Haridas S."/>
            <person name="Kuo A."/>
            <person name="Mondo S."/>
            <person name="Pangilinan J."/>
            <person name="Riley R."/>
            <person name="Labutti K."/>
            <person name="Andreopoulos B."/>
            <person name="Lipzen A."/>
            <person name="Chen C."/>
            <person name="Yanf M."/>
            <person name="Daum C."/>
            <person name="Ng V."/>
            <person name="Clum A."/>
            <person name="Steindorff A."/>
            <person name="Ohm R."/>
            <person name="Martin F."/>
            <person name="Silar P."/>
            <person name="Natvig D."/>
            <person name="Lalanne C."/>
            <person name="Gautier V."/>
            <person name="Ament-Velasquez S.L."/>
            <person name="Kruys A."/>
            <person name="Hutchinson M.I."/>
            <person name="Powell A.J."/>
            <person name="Barry K."/>
            <person name="Miller A.N."/>
            <person name="Grigoriev I.V."/>
            <person name="Debuchy R."/>
            <person name="Gladieux P."/>
            <person name="Thoren M.H."/>
            <person name="Johannesson H."/>
        </authorList>
    </citation>
    <scope>NUCLEOTIDE SEQUENCE</scope>
    <source>
        <strain evidence="1">PSN4</strain>
    </source>
</reference>
<keyword evidence="2" id="KW-1185">Reference proteome</keyword>
<name>A0AAJ0F8Z9_9PEZI</name>
<protein>
    <submittedName>
        <fullName evidence="1">Uncharacterized protein</fullName>
    </submittedName>
</protein>
<dbReference type="Proteomes" id="UP001239445">
    <property type="component" value="Unassembled WGS sequence"/>
</dbReference>
<evidence type="ECO:0000313" key="1">
    <source>
        <dbReference type="EMBL" id="KAK1752670.1"/>
    </source>
</evidence>
<sequence length="226" mass="25133">MSLAVPPPANSTARARARLHTHIKQHLVCAGAVNKDQSVQSCSLRCGLLLGVVPCCMSWSACRVGSRRRSWLLSSHRRLGLRLRQARAPRDPRDEPHVLQTVETTSILRSDLSSPGPHAPAAVSRCRIQARPAPIQPKRRVPTCWLILTICSSRDIVPLLPHTPGDLQSRRPPASSWLAAARFNISTPSTLSTSNEREIATKRRRLLWCPYNVSAFRLTARQKTLK</sequence>
<dbReference type="AlphaFoldDB" id="A0AAJ0F8Z9"/>
<evidence type="ECO:0000313" key="2">
    <source>
        <dbReference type="Proteomes" id="UP001239445"/>
    </source>
</evidence>
<accession>A0AAJ0F8Z9</accession>
<organism evidence="1 2">
    <name type="scientific">Echria macrotheca</name>
    <dbReference type="NCBI Taxonomy" id="438768"/>
    <lineage>
        <taxon>Eukaryota</taxon>
        <taxon>Fungi</taxon>
        <taxon>Dikarya</taxon>
        <taxon>Ascomycota</taxon>
        <taxon>Pezizomycotina</taxon>
        <taxon>Sordariomycetes</taxon>
        <taxon>Sordariomycetidae</taxon>
        <taxon>Sordariales</taxon>
        <taxon>Schizotheciaceae</taxon>
        <taxon>Echria</taxon>
    </lineage>
</organism>
<proteinExistence type="predicted"/>
<dbReference type="EMBL" id="MU839839">
    <property type="protein sequence ID" value="KAK1752670.1"/>
    <property type="molecule type" value="Genomic_DNA"/>
</dbReference>